<keyword evidence="1" id="KW-0472">Membrane</keyword>
<evidence type="ECO:0000313" key="2">
    <source>
        <dbReference type="EMBL" id="QSF45611.1"/>
    </source>
</evidence>
<evidence type="ECO:0000256" key="1">
    <source>
        <dbReference type="SAM" id="Phobius"/>
    </source>
</evidence>
<proteinExistence type="predicted"/>
<dbReference type="Proteomes" id="UP000663452">
    <property type="component" value="Chromosome"/>
</dbReference>
<feature type="transmembrane region" description="Helical" evidence="1">
    <location>
        <begin position="33"/>
        <end position="54"/>
    </location>
</feature>
<feature type="transmembrane region" description="Helical" evidence="1">
    <location>
        <begin position="7"/>
        <end position="27"/>
    </location>
</feature>
<accession>A0ABX7LDY2</accession>
<keyword evidence="1" id="KW-0812">Transmembrane</keyword>
<name>A0ABX7LDY2_9BACL</name>
<evidence type="ECO:0000313" key="3">
    <source>
        <dbReference type="Proteomes" id="UP000663452"/>
    </source>
</evidence>
<organism evidence="2 3">
    <name type="scientific">Paenibacillus tianjinensis</name>
    <dbReference type="NCBI Taxonomy" id="2810347"/>
    <lineage>
        <taxon>Bacteria</taxon>
        <taxon>Bacillati</taxon>
        <taxon>Bacillota</taxon>
        <taxon>Bacilli</taxon>
        <taxon>Bacillales</taxon>
        <taxon>Paenibacillaceae</taxon>
        <taxon>Paenibacillus</taxon>
    </lineage>
</organism>
<protein>
    <submittedName>
        <fullName evidence="2">Uncharacterized protein</fullName>
    </submittedName>
</protein>
<dbReference type="RefSeq" id="WP_206103143.1">
    <property type="nucleotide sequence ID" value="NZ_CP070969.1"/>
</dbReference>
<gene>
    <name evidence="2" type="ORF">JRJ22_02830</name>
</gene>
<keyword evidence="1" id="KW-1133">Transmembrane helix</keyword>
<reference evidence="2 3" key="1">
    <citation type="submission" date="2021-02" db="EMBL/GenBank/DDBJ databases">
        <title>Paenibacillus tianjinensis sp. nov.</title>
        <authorList>
            <person name="Liu H."/>
        </authorList>
    </citation>
    <scope>NUCLEOTIDE SEQUENCE [LARGE SCALE GENOMIC DNA]</scope>
    <source>
        <strain evidence="2 3">TB2019</strain>
    </source>
</reference>
<keyword evidence="3" id="KW-1185">Reference proteome</keyword>
<sequence>MAKKIKTLRVSLLLSILCIITSGINYLNNKLPVVGVLLVVTLVAFIIQVVAYTIEMKSIKNNSVK</sequence>
<dbReference type="EMBL" id="CP070969">
    <property type="protein sequence ID" value="QSF45611.1"/>
    <property type="molecule type" value="Genomic_DNA"/>
</dbReference>